<comment type="caution">
    <text evidence="1">The sequence shown here is derived from an EMBL/GenBank/DDBJ whole genome shotgun (WGS) entry which is preliminary data.</text>
</comment>
<dbReference type="Pfam" id="PF05069">
    <property type="entry name" value="Phage_tail_S"/>
    <property type="match status" value="1"/>
</dbReference>
<reference evidence="1" key="1">
    <citation type="submission" date="2013-07" db="EMBL/GenBank/DDBJ databases">
        <authorList>
            <person name="McIlroy S."/>
        </authorList>
    </citation>
    <scope>NUCLEOTIDE SEQUENCE [LARGE SCALE GENOMIC DNA]</scope>
    <source>
        <strain evidence="1">Run_A_D11</strain>
    </source>
</reference>
<dbReference type="STRING" id="1400863.BN873_910002"/>
<name>W6MBH4_9GAMM</name>
<evidence type="ECO:0000313" key="2">
    <source>
        <dbReference type="Proteomes" id="UP000035760"/>
    </source>
</evidence>
<dbReference type="AlphaFoldDB" id="W6MBH4"/>
<dbReference type="NCBIfam" id="TIGR01635">
    <property type="entry name" value="tail_comp_S"/>
    <property type="match status" value="1"/>
</dbReference>
<dbReference type="EMBL" id="CBTJ020000104">
    <property type="protein sequence ID" value="CDI04304.1"/>
    <property type="molecule type" value="Genomic_DNA"/>
</dbReference>
<dbReference type="OrthoDB" id="2081253at2"/>
<sequence>MAGAFIIIDYNDAEIRVFLEKLQEKLGDLTPVFRDLGESLLISHRERFNRGIGPDGAPWPALSPHTHKKKNQDKLLVLDGWLRQLNYQASGTELRLGTDRLYGATHQFGDPDRHIPARPFLGLDEGERAAILETLADWLAD</sequence>
<gene>
    <name evidence="1" type="ORF">BN873_910002</name>
</gene>
<reference evidence="1" key="2">
    <citation type="submission" date="2014-03" db="EMBL/GenBank/DDBJ databases">
        <title>Candidatus Competibacter-lineage genomes retrieved from metagenomes reveal functional metabolic diversity.</title>
        <authorList>
            <person name="McIlroy S.J."/>
            <person name="Albertsen M."/>
            <person name="Andresen E.K."/>
            <person name="Saunders A.M."/>
            <person name="Kristiansen R."/>
            <person name="Stokholm-Bjerregaard M."/>
            <person name="Nielsen K.L."/>
            <person name="Nielsen P.H."/>
        </authorList>
    </citation>
    <scope>NUCLEOTIDE SEQUENCE</scope>
    <source>
        <strain evidence="1">Run_A_D11</strain>
    </source>
</reference>
<protein>
    <submittedName>
        <fullName evidence="1">Phage virion morphogenesis protein</fullName>
    </submittedName>
</protein>
<accession>W6MBH4</accession>
<keyword evidence="2" id="KW-1185">Reference proteome</keyword>
<evidence type="ECO:0000313" key="1">
    <source>
        <dbReference type="EMBL" id="CDI04304.1"/>
    </source>
</evidence>
<dbReference type="RefSeq" id="WP_048676417.1">
    <property type="nucleotide sequence ID" value="NZ_CBTJ020000104.1"/>
</dbReference>
<organism evidence="1 2">
    <name type="scientific">Candidatus Competibacter denitrificans Run_A_D11</name>
    <dbReference type="NCBI Taxonomy" id="1400863"/>
    <lineage>
        <taxon>Bacteria</taxon>
        <taxon>Pseudomonadati</taxon>
        <taxon>Pseudomonadota</taxon>
        <taxon>Gammaproteobacteria</taxon>
        <taxon>Candidatus Competibacteraceae</taxon>
        <taxon>Candidatus Competibacter</taxon>
    </lineage>
</organism>
<proteinExistence type="predicted"/>
<dbReference type="InterPro" id="IPR006522">
    <property type="entry name" value="Phage_virion_morphogenesis"/>
</dbReference>
<dbReference type="Proteomes" id="UP000035760">
    <property type="component" value="Unassembled WGS sequence"/>
</dbReference>